<feature type="transmembrane region" description="Helical" evidence="1">
    <location>
        <begin position="12"/>
        <end position="33"/>
    </location>
</feature>
<evidence type="ECO:0000256" key="1">
    <source>
        <dbReference type="SAM" id="Phobius"/>
    </source>
</evidence>
<dbReference type="EMBL" id="JACRTL010000001">
    <property type="protein sequence ID" value="MBC8610225.1"/>
    <property type="molecule type" value="Genomic_DNA"/>
</dbReference>
<feature type="transmembrane region" description="Helical" evidence="1">
    <location>
        <begin position="99"/>
        <end position="117"/>
    </location>
</feature>
<feature type="transmembrane region" description="Helical" evidence="1">
    <location>
        <begin position="39"/>
        <end position="61"/>
    </location>
</feature>
<reference evidence="2" key="1">
    <citation type="submission" date="2020-08" db="EMBL/GenBank/DDBJ databases">
        <title>Genome public.</title>
        <authorList>
            <person name="Liu C."/>
            <person name="Sun Q."/>
        </authorList>
    </citation>
    <scope>NUCLEOTIDE SEQUENCE</scope>
    <source>
        <strain evidence="2">NSJ-15</strain>
    </source>
</reference>
<keyword evidence="1" id="KW-0812">Transmembrane</keyword>
<feature type="transmembrane region" description="Helical" evidence="1">
    <location>
        <begin position="271"/>
        <end position="294"/>
    </location>
</feature>
<gene>
    <name evidence="2" type="ORF">H8702_03680</name>
</gene>
<feature type="transmembrane region" description="Helical" evidence="1">
    <location>
        <begin position="73"/>
        <end position="93"/>
    </location>
</feature>
<comment type="caution">
    <text evidence="2">The sequence shown here is derived from an EMBL/GenBank/DDBJ whole genome shotgun (WGS) entry which is preliminary data.</text>
</comment>
<keyword evidence="3" id="KW-1185">Reference proteome</keyword>
<feature type="transmembrane region" description="Helical" evidence="1">
    <location>
        <begin position="196"/>
        <end position="216"/>
    </location>
</feature>
<keyword evidence="1" id="KW-1133">Transmembrane helix</keyword>
<dbReference type="Proteomes" id="UP000632659">
    <property type="component" value="Unassembled WGS sequence"/>
</dbReference>
<feature type="transmembrane region" description="Helical" evidence="1">
    <location>
        <begin position="156"/>
        <end position="175"/>
    </location>
</feature>
<sequence>MKKSLPQVLKLLSILGFGLLLYPLFFLSIFLFGEINLTHSLYALVWGLILVFLGFGTSAAVNKLNLKGVFKNLSAIVLGVSSATLTVFLFWGYGLVSAVLIGAVGGAAFWVSCRLYYREYADILPTMMILAFACINLAAIVVLYSIKEVPDHALDLLAPCFLAVLFIYALVRNQANIDQMMQRRRHNLEHLPKKIRYYNSILLIVLSVVILLLFLFRDSIAGAVSWLGKELLRLLLMIAGGIMRLVSMLFPQQTFEGTITGGELGFAGEEGASGTSFPVELIAILCIVLILFFFRKAIAEKIRLLFQKIKQLLSKTLTLRKAEHKSEYYEDYVHTLTQAERKQLQEKNDTGNGIRKWRKAYRQYQKTALPSERLTKGYQLFVSWLSLKGVDTLPGDTTWEILQKGKGICPYVEGEELTKVYNLFLYRGDEVASEKIALLDSFLKELSVSLK</sequence>
<accession>A0A8J6TWU3</accession>
<evidence type="ECO:0000313" key="2">
    <source>
        <dbReference type="EMBL" id="MBC8610225.1"/>
    </source>
</evidence>
<name>A0A8J6TWU3_9FIRM</name>
<dbReference type="RefSeq" id="WP_187536246.1">
    <property type="nucleotide sequence ID" value="NZ_JACRTL010000001.1"/>
</dbReference>
<organism evidence="2 3">
    <name type="scientific">Massiliimalia timonensis</name>
    <dbReference type="NCBI Taxonomy" id="1987501"/>
    <lineage>
        <taxon>Bacteria</taxon>
        <taxon>Bacillati</taxon>
        <taxon>Bacillota</taxon>
        <taxon>Clostridia</taxon>
        <taxon>Eubacteriales</taxon>
        <taxon>Oscillospiraceae</taxon>
        <taxon>Massiliimalia</taxon>
    </lineage>
</organism>
<feature type="transmembrane region" description="Helical" evidence="1">
    <location>
        <begin position="124"/>
        <end position="144"/>
    </location>
</feature>
<protein>
    <recommendedName>
        <fullName evidence="4">DUF4129 domain-containing protein</fullName>
    </recommendedName>
</protein>
<dbReference type="AlphaFoldDB" id="A0A8J6TWU3"/>
<evidence type="ECO:0008006" key="4">
    <source>
        <dbReference type="Google" id="ProtNLM"/>
    </source>
</evidence>
<keyword evidence="1" id="KW-0472">Membrane</keyword>
<proteinExistence type="predicted"/>
<evidence type="ECO:0000313" key="3">
    <source>
        <dbReference type="Proteomes" id="UP000632659"/>
    </source>
</evidence>